<evidence type="ECO:0000313" key="5">
    <source>
        <dbReference type="Proteomes" id="UP000704467"/>
    </source>
</evidence>
<accession>A0ABX1DKJ3</accession>
<dbReference type="Gene3D" id="3.40.190.10">
    <property type="entry name" value="Periplasmic binding protein-like II"/>
    <property type="match status" value="2"/>
</dbReference>
<dbReference type="Proteomes" id="UP000704467">
    <property type="component" value="Unassembled WGS sequence"/>
</dbReference>
<keyword evidence="1 2" id="KW-0732">Signal</keyword>
<dbReference type="Pfam" id="PF00497">
    <property type="entry name" value="SBP_bac_3"/>
    <property type="match status" value="1"/>
</dbReference>
<evidence type="ECO:0000256" key="1">
    <source>
        <dbReference type="ARBA" id="ARBA00022729"/>
    </source>
</evidence>
<dbReference type="PANTHER" id="PTHR35936:SF19">
    <property type="entry name" value="AMINO-ACID-BINDING PROTEIN YXEM-RELATED"/>
    <property type="match status" value="1"/>
</dbReference>
<name>A0ABX1DKJ3_9HYPH</name>
<protein>
    <submittedName>
        <fullName evidence="4">Transporter substrate-binding domain-containing protein</fullName>
    </submittedName>
</protein>
<dbReference type="EMBL" id="JAAVLN010000001">
    <property type="protein sequence ID" value="NKC03486.1"/>
    <property type="molecule type" value="Genomic_DNA"/>
</dbReference>
<evidence type="ECO:0000259" key="3">
    <source>
        <dbReference type="SMART" id="SM00062"/>
    </source>
</evidence>
<comment type="caution">
    <text evidence="4">The sequence shown here is derived from an EMBL/GenBank/DDBJ whole genome shotgun (WGS) entry which is preliminary data.</text>
</comment>
<dbReference type="SMART" id="SM00062">
    <property type="entry name" value="PBPb"/>
    <property type="match status" value="1"/>
</dbReference>
<feature type="domain" description="Solute-binding protein family 3/N-terminal" evidence="3">
    <location>
        <begin position="37"/>
        <end position="260"/>
    </location>
</feature>
<reference evidence="4 5" key="1">
    <citation type="submission" date="2020-03" db="EMBL/GenBank/DDBJ databases">
        <title>Whole genome sequencing of clinical and environmental type strains of Ochrobactrum.</title>
        <authorList>
            <person name="Dharne M."/>
        </authorList>
    </citation>
    <scope>NUCLEOTIDE SEQUENCE [LARGE SCALE GENOMIC DNA]</scope>
    <source>
        <strain evidence="4 5">CIP 109452</strain>
    </source>
</reference>
<gene>
    <name evidence="4" type="ORF">HED55_09620</name>
</gene>
<proteinExistence type="predicted"/>
<evidence type="ECO:0000256" key="2">
    <source>
        <dbReference type="SAM" id="SignalP"/>
    </source>
</evidence>
<dbReference type="InterPro" id="IPR001638">
    <property type="entry name" value="Solute-binding_3/MltF_N"/>
</dbReference>
<dbReference type="SUPFAM" id="SSF53850">
    <property type="entry name" value="Periplasmic binding protein-like II"/>
    <property type="match status" value="1"/>
</dbReference>
<sequence>MRPIFYVLLCFIFLLSRPSFADADHKSRLDRILADGVLKVGTTGDYRPFSFKKPETGSFEGFDIDQAEALSKALGVRLQLVQTSWKNLSADFADGKFDIAMGGVSVTLERQKTGLFSTPYLEDGKAPLTRCADKDKFATLANVDQPSVRVIFNPGGTNEAFVRENLKEVQLIPWKDNEGIFDALAGGKADLMMTDAVEARLQQKLHPDILCAASVKKPFTYVEKAYWIQRDGDLAAFVNQWLHLSQKDGTFEAATRKWLN</sequence>
<keyword evidence="5" id="KW-1185">Reference proteome</keyword>
<organism evidence="4 5">
    <name type="scientific">Brucella haematophila</name>
    <dbReference type="NCBI Taxonomy" id="419474"/>
    <lineage>
        <taxon>Bacteria</taxon>
        <taxon>Pseudomonadati</taxon>
        <taxon>Pseudomonadota</taxon>
        <taxon>Alphaproteobacteria</taxon>
        <taxon>Hyphomicrobiales</taxon>
        <taxon>Brucellaceae</taxon>
        <taxon>Brucella/Ochrobactrum group</taxon>
        <taxon>Brucella</taxon>
    </lineage>
</organism>
<dbReference type="PANTHER" id="PTHR35936">
    <property type="entry name" value="MEMBRANE-BOUND LYTIC MUREIN TRANSGLYCOSYLASE F"/>
    <property type="match status" value="1"/>
</dbReference>
<evidence type="ECO:0000313" key="4">
    <source>
        <dbReference type="EMBL" id="NKC03486.1"/>
    </source>
</evidence>
<feature type="chain" id="PRO_5045971533" evidence="2">
    <location>
        <begin position="22"/>
        <end position="260"/>
    </location>
</feature>
<feature type="signal peptide" evidence="2">
    <location>
        <begin position="1"/>
        <end position="21"/>
    </location>
</feature>